<keyword evidence="1" id="KW-1133">Transmembrane helix</keyword>
<evidence type="ECO:0000313" key="2">
    <source>
        <dbReference type="EMBL" id="NNU16061.1"/>
    </source>
</evidence>
<sequence>MTFLERRAARRDWLMLFFELILLVLGVYAGIALGNWNENRREDRRAEQFVERLQGEFLGLSAQASVIADGNDRKLLRTAELIEVFEGRREMTQEYAIEVFTDIYATSFPVFPSGIYEEMTATGNLSLLEDGDLLTALVGYDQVSNAVMSVFSTLSDQANEPSNVIAQYIEFDMTITDDVPARTISRVRLDEMIGNDEVIGAMNQVYNYFFSLQSGSRAQADLAASVLAAIDGEDVGGDEPEGELSDDG</sequence>
<gene>
    <name evidence="2" type="ORF">HK107_06970</name>
</gene>
<evidence type="ECO:0000256" key="1">
    <source>
        <dbReference type="SAM" id="Phobius"/>
    </source>
</evidence>
<accession>A0A7Y3RM32</accession>
<proteinExistence type="predicted"/>
<dbReference type="EMBL" id="JABFCX010000002">
    <property type="protein sequence ID" value="NNU16061.1"/>
    <property type="molecule type" value="Genomic_DNA"/>
</dbReference>
<keyword evidence="1" id="KW-0812">Transmembrane</keyword>
<reference evidence="2 3" key="1">
    <citation type="submission" date="2020-05" db="EMBL/GenBank/DDBJ databases">
        <title>Parvularcula mediterraneae sp. nov., isolated from polypropylene straw from shallow seawater of the seashore of Laganas in Zakynthos island, Greece.</title>
        <authorList>
            <person name="Szabo I."/>
            <person name="Al-Omari J."/>
            <person name="Rado J."/>
            <person name="Szerdahelyi G.S."/>
        </authorList>
    </citation>
    <scope>NUCLEOTIDE SEQUENCE [LARGE SCALE GENOMIC DNA]</scope>
    <source>
        <strain evidence="2 3">ZS-1/3</strain>
    </source>
</reference>
<protein>
    <submittedName>
        <fullName evidence="2">Uncharacterized protein</fullName>
    </submittedName>
</protein>
<evidence type="ECO:0000313" key="3">
    <source>
        <dbReference type="Proteomes" id="UP000536835"/>
    </source>
</evidence>
<feature type="transmembrane region" description="Helical" evidence="1">
    <location>
        <begin position="12"/>
        <end position="36"/>
    </location>
</feature>
<comment type="caution">
    <text evidence="2">The sequence shown here is derived from an EMBL/GenBank/DDBJ whole genome shotgun (WGS) entry which is preliminary data.</text>
</comment>
<dbReference type="AlphaFoldDB" id="A0A7Y3RM32"/>
<organism evidence="2 3">
    <name type="scientific">Parvularcula mediterranea</name>
    <dbReference type="NCBI Taxonomy" id="2732508"/>
    <lineage>
        <taxon>Bacteria</taxon>
        <taxon>Pseudomonadati</taxon>
        <taxon>Pseudomonadota</taxon>
        <taxon>Alphaproteobacteria</taxon>
        <taxon>Parvularculales</taxon>
        <taxon>Parvularculaceae</taxon>
        <taxon>Parvularcula</taxon>
    </lineage>
</organism>
<dbReference type="RefSeq" id="WP_173197989.1">
    <property type="nucleotide sequence ID" value="NZ_JABFCX010000002.1"/>
</dbReference>
<name>A0A7Y3RM32_9PROT</name>
<keyword evidence="3" id="KW-1185">Reference proteome</keyword>
<dbReference type="Proteomes" id="UP000536835">
    <property type="component" value="Unassembled WGS sequence"/>
</dbReference>
<keyword evidence="1" id="KW-0472">Membrane</keyword>